<evidence type="ECO:0000313" key="3">
    <source>
        <dbReference type="Proteomes" id="UP000509346"/>
    </source>
</evidence>
<reference evidence="2 3" key="1">
    <citation type="submission" date="2020-07" db="EMBL/GenBank/DDBJ databases">
        <title>Halosimplex litoreum sp. nov. and Halosimplex rubrum sp. nov., isolated from different salt environments.</title>
        <authorList>
            <person name="Cui H."/>
        </authorList>
    </citation>
    <scope>NUCLEOTIDE SEQUENCE [LARGE SCALE GENOMIC DNA]</scope>
    <source>
        <strain evidence="2 3">R2</strain>
    </source>
</reference>
<dbReference type="AlphaFoldDB" id="A0A7D5P9H7"/>
<sequence>MSDRYEIYFAFESPWSSSDLQGLVERLSGREQLTHPVDSQTTTESDQTPHSDPTDRYVSELASDSGYIGISLGAPGLACSLIYTDSENGPLDLPQLNISVQDHHFFPQEGETDQDAIERIDTLYTFLADLYEVLVALDRAPVYVYGLQPIEYDKATNPDHVNGITAEQLRSGEILGIYWCQIFPPRLVEQLGAEQLLSVPAFRSEQLSDGGILLVVTHAMNTQALPPEDHAPNVVSEKLGIDWEL</sequence>
<keyword evidence="3" id="KW-1185">Reference proteome</keyword>
<dbReference type="Proteomes" id="UP000509346">
    <property type="component" value="Chromosome"/>
</dbReference>
<feature type="region of interest" description="Disordered" evidence="1">
    <location>
        <begin position="29"/>
        <end position="54"/>
    </location>
</feature>
<organism evidence="2 3">
    <name type="scientific">Halosimplex pelagicum</name>
    <dbReference type="NCBI Taxonomy" id="869886"/>
    <lineage>
        <taxon>Archaea</taxon>
        <taxon>Methanobacteriati</taxon>
        <taxon>Methanobacteriota</taxon>
        <taxon>Stenosarchaea group</taxon>
        <taxon>Halobacteria</taxon>
        <taxon>Halobacteriales</taxon>
        <taxon>Haloarculaceae</taxon>
        <taxon>Halosimplex</taxon>
    </lineage>
</organism>
<protein>
    <submittedName>
        <fullName evidence="2">Uncharacterized protein</fullName>
    </submittedName>
</protein>
<dbReference type="KEGG" id="hpel:HZS54_02010"/>
<evidence type="ECO:0000313" key="2">
    <source>
        <dbReference type="EMBL" id="QLH80478.1"/>
    </source>
</evidence>
<dbReference type="RefSeq" id="WP_179920306.1">
    <property type="nucleotide sequence ID" value="NZ_CP058909.1"/>
</dbReference>
<gene>
    <name evidence="2" type="ORF">HZS54_02010</name>
</gene>
<accession>A0A7D5P9H7</accession>
<evidence type="ECO:0000256" key="1">
    <source>
        <dbReference type="SAM" id="MobiDB-lite"/>
    </source>
</evidence>
<dbReference type="EMBL" id="CP058909">
    <property type="protein sequence ID" value="QLH80478.1"/>
    <property type="molecule type" value="Genomic_DNA"/>
</dbReference>
<proteinExistence type="predicted"/>
<feature type="compositionally biased region" description="Polar residues" evidence="1">
    <location>
        <begin position="37"/>
        <end position="46"/>
    </location>
</feature>
<name>A0A7D5P9H7_9EURY</name>
<dbReference type="GeneID" id="56081325"/>